<proteinExistence type="predicted"/>
<dbReference type="RefSeq" id="WP_183868981.1">
    <property type="nucleotide sequence ID" value="NZ_JACHCF010000010.1"/>
</dbReference>
<accession>A0A7W8YW21</accession>
<evidence type="ECO:0000313" key="2">
    <source>
        <dbReference type="Proteomes" id="UP000537718"/>
    </source>
</evidence>
<name>A0A7W8YW21_9SPHI</name>
<evidence type="ECO:0000313" key="1">
    <source>
        <dbReference type="EMBL" id="MBB5622876.1"/>
    </source>
</evidence>
<dbReference type="EMBL" id="JACHCF010000010">
    <property type="protein sequence ID" value="MBB5622876.1"/>
    <property type="molecule type" value="Genomic_DNA"/>
</dbReference>
<dbReference type="AlphaFoldDB" id="A0A7W8YW21"/>
<protein>
    <submittedName>
        <fullName evidence="1">Uncharacterized protein</fullName>
    </submittedName>
</protein>
<comment type="caution">
    <text evidence="1">The sequence shown here is derived from an EMBL/GenBank/DDBJ whole genome shotgun (WGS) entry which is preliminary data.</text>
</comment>
<dbReference type="Proteomes" id="UP000537718">
    <property type="component" value="Unassembled WGS sequence"/>
</dbReference>
<reference evidence="1 2" key="1">
    <citation type="submission" date="2020-08" db="EMBL/GenBank/DDBJ databases">
        <title>Genomic Encyclopedia of Type Strains, Phase IV (KMG-V): Genome sequencing to study the core and pangenomes of soil and plant-associated prokaryotes.</title>
        <authorList>
            <person name="Whitman W."/>
        </authorList>
    </citation>
    <scope>NUCLEOTIDE SEQUENCE [LARGE SCALE GENOMIC DNA]</scope>
    <source>
        <strain evidence="1 2">MP7CTX6</strain>
    </source>
</reference>
<organism evidence="1 2">
    <name type="scientific">Pedobacter cryoconitis</name>
    <dbReference type="NCBI Taxonomy" id="188932"/>
    <lineage>
        <taxon>Bacteria</taxon>
        <taxon>Pseudomonadati</taxon>
        <taxon>Bacteroidota</taxon>
        <taxon>Sphingobacteriia</taxon>
        <taxon>Sphingobacteriales</taxon>
        <taxon>Sphingobacteriaceae</taxon>
        <taxon>Pedobacter</taxon>
    </lineage>
</organism>
<gene>
    <name evidence="1" type="ORF">HDE69_003958</name>
</gene>
<sequence length="288" mass="33954">MWKPISLNELEEHISLSELEFEDELLNFWKSIRIVPEKWQEKEYGIVGNGFWVVAIFGTEVVYYNDIEEGFNVSEYETYGQIKEYWCNQSELKWEITELFERIRSSNNLAIVNNSGQAPMQTNKLTIQILAYRELEDFNIDLAVDWAVEMLTLGYETPSVLILAGISKPTSFFEAEKYLLNSLNELGIVLPERHEAIIGYCKHFIEEIGKSVSVKTNLYKLYKIAQTIRDENSVFDFYLFYWAWSDLDYGQIYQHYVPEATKDNIEILLIKRAKEWLKDHQFSLDIKE</sequence>